<name>A0A2Z7B8U3_9LAMI</name>
<gene>
    <name evidence="2" type="ORF">F511_13399</name>
</gene>
<organism evidence="2 3">
    <name type="scientific">Dorcoceras hygrometricum</name>
    <dbReference type="NCBI Taxonomy" id="472368"/>
    <lineage>
        <taxon>Eukaryota</taxon>
        <taxon>Viridiplantae</taxon>
        <taxon>Streptophyta</taxon>
        <taxon>Embryophyta</taxon>
        <taxon>Tracheophyta</taxon>
        <taxon>Spermatophyta</taxon>
        <taxon>Magnoliopsida</taxon>
        <taxon>eudicotyledons</taxon>
        <taxon>Gunneridae</taxon>
        <taxon>Pentapetalae</taxon>
        <taxon>asterids</taxon>
        <taxon>lamiids</taxon>
        <taxon>Lamiales</taxon>
        <taxon>Gesneriaceae</taxon>
        <taxon>Didymocarpoideae</taxon>
        <taxon>Trichosporeae</taxon>
        <taxon>Loxocarpinae</taxon>
        <taxon>Dorcoceras</taxon>
    </lineage>
</organism>
<proteinExistence type="predicted"/>
<feature type="compositionally biased region" description="Basic and acidic residues" evidence="1">
    <location>
        <begin position="90"/>
        <end position="102"/>
    </location>
</feature>
<dbReference type="Proteomes" id="UP000250235">
    <property type="component" value="Unassembled WGS sequence"/>
</dbReference>
<dbReference type="AlphaFoldDB" id="A0A2Z7B8U3"/>
<feature type="compositionally biased region" description="Polar residues" evidence="1">
    <location>
        <begin position="173"/>
        <end position="186"/>
    </location>
</feature>
<keyword evidence="3" id="KW-1185">Reference proteome</keyword>
<evidence type="ECO:0000313" key="2">
    <source>
        <dbReference type="EMBL" id="KZV28145.1"/>
    </source>
</evidence>
<feature type="compositionally biased region" description="Polar residues" evidence="1">
    <location>
        <begin position="238"/>
        <end position="255"/>
    </location>
</feature>
<reference evidence="2 3" key="1">
    <citation type="journal article" date="2015" name="Proc. Natl. Acad. Sci. U.S.A.">
        <title>The resurrection genome of Boea hygrometrica: A blueprint for survival of dehydration.</title>
        <authorList>
            <person name="Xiao L."/>
            <person name="Yang G."/>
            <person name="Zhang L."/>
            <person name="Yang X."/>
            <person name="Zhao S."/>
            <person name="Ji Z."/>
            <person name="Zhou Q."/>
            <person name="Hu M."/>
            <person name="Wang Y."/>
            <person name="Chen M."/>
            <person name="Xu Y."/>
            <person name="Jin H."/>
            <person name="Xiao X."/>
            <person name="Hu G."/>
            <person name="Bao F."/>
            <person name="Hu Y."/>
            <person name="Wan P."/>
            <person name="Li L."/>
            <person name="Deng X."/>
            <person name="Kuang T."/>
            <person name="Xiang C."/>
            <person name="Zhu J.K."/>
            <person name="Oliver M.J."/>
            <person name="He Y."/>
        </authorList>
    </citation>
    <scope>NUCLEOTIDE SEQUENCE [LARGE SCALE GENOMIC DNA]</scope>
    <source>
        <strain evidence="3">cv. XS01</strain>
    </source>
</reference>
<evidence type="ECO:0000256" key="1">
    <source>
        <dbReference type="SAM" id="MobiDB-lite"/>
    </source>
</evidence>
<protein>
    <submittedName>
        <fullName evidence="2">Uncharacterized protein</fullName>
    </submittedName>
</protein>
<evidence type="ECO:0000313" key="3">
    <source>
        <dbReference type="Proteomes" id="UP000250235"/>
    </source>
</evidence>
<dbReference type="EMBL" id="KV010172">
    <property type="protein sequence ID" value="KZV28145.1"/>
    <property type="molecule type" value="Genomic_DNA"/>
</dbReference>
<feature type="compositionally biased region" description="Polar residues" evidence="1">
    <location>
        <begin position="123"/>
        <end position="141"/>
    </location>
</feature>
<feature type="compositionally biased region" description="Polar residues" evidence="1">
    <location>
        <begin position="148"/>
        <end position="164"/>
    </location>
</feature>
<feature type="region of interest" description="Disordered" evidence="1">
    <location>
        <begin position="123"/>
        <end position="186"/>
    </location>
</feature>
<feature type="region of interest" description="Disordered" evidence="1">
    <location>
        <begin position="80"/>
        <end position="111"/>
    </location>
</feature>
<accession>A0A2Z7B8U3</accession>
<feature type="region of interest" description="Disordered" evidence="1">
    <location>
        <begin position="231"/>
        <end position="255"/>
    </location>
</feature>
<sequence length="255" mass="29014">MTRSLKLAQNGVAPLKLKQHRVALKHAGQISPKRRRSTSRYKTLTRVDICFHNSPNTKQISLFSRADLMPARQTRLHTCEQIPHHTSRPHANETRYEGKTRQQPDLSTQTLLTRVDFYPRLANRSQHLTNTSRNNSRTPVATTHEHQSQQLTNTSRNNSRTPVATTHEHRSQHLTNTSRNNSQTPVATTPLKIPVAATVHNQSQLQCTTSRSYSAQHTKHAKIQNLQNCSTHEMEPENATQTSKQISKPQNLLID</sequence>